<feature type="domain" description="Aspartyl/asparaginy/proline hydroxylase" evidence="5">
    <location>
        <begin position="78"/>
        <end position="236"/>
    </location>
</feature>
<evidence type="ECO:0000313" key="6">
    <source>
        <dbReference type="EMBL" id="CBA16590.1"/>
    </source>
</evidence>
<evidence type="ECO:0000256" key="3">
    <source>
        <dbReference type="ARBA" id="ARBA00023002"/>
    </source>
</evidence>
<dbReference type="Gene3D" id="2.60.120.330">
    <property type="entry name" value="B-lactam Antibiotic, Isopenicillin N Synthase, Chain"/>
    <property type="match status" value="1"/>
</dbReference>
<dbReference type="EMBL" id="FP565176">
    <property type="protein sequence ID" value="CBA16590.1"/>
    <property type="molecule type" value="Genomic_DNA"/>
</dbReference>
<dbReference type="SUPFAM" id="SSF51197">
    <property type="entry name" value="Clavaminate synthase-like"/>
    <property type="match status" value="1"/>
</dbReference>
<dbReference type="InterPro" id="IPR007803">
    <property type="entry name" value="Asp/Arg/Pro-Hydrxlase"/>
</dbReference>
<dbReference type="GO" id="GO:0051213">
    <property type="term" value="F:dioxygenase activity"/>
    <property type="evidence" value="ECO:0007669"/>
    <property type="project" value="UniProtKB-KW"/>
</dbReference>
<evidence type="ECO:0000256" key="4">
    <source>
        <dbReference type="SAM" id="Phobius"/>
    </source>
</evidence>
<evidence type="ECO:0000256" key="2">
    <source>
        <dbReference type="ARBA" id="ARBA00022964"/>
    </source>
</evidence>
<evidence type="ECO:0000259" key="5">
    <source>
        <dbReference type="Pfam" id="PF05118"/>
    </source>
</evidence>
<keyword evidence="3" id="KW-0560">Oxidoreductase</keyword>
<dbReference type="Proteomes" id="UP000001890">
    <property type="component" value="Chromosome"/>
</dbReference>
<dbReference type="OrthoDB" id="21665at2"/>
<dbReference type="STRING" id="380358.XALC_2107"/>
<gene>
    <name evidence="6" type="ordered locus">XALc_2107</name>
</gene>
<comment type="similarity">
    <text evidence="1">Belongs to the aspartyl/asparaginyl beta-hydroxylase family.</text>
</comment>
<keyword evidence="2" id="KW-0223">Dioxygenase</keyword>
<evidence type="ECO:0000256" key="1">
    <source>
        <dbReference type="ARBA" id="ARBA00007730"/>
    </source>
</evidence>
<dbReference type="RefSeq" id="WP_012916590.1">
    <property type="nucleotide sequence ID" value="NC_013722.1"/>
</dbReference>
<reference evidence="6 7" key="1">
    <citation type="journal article" date="2009" name="BMC Genomics">
        <title>The complete genome sequence of Xanthomonas albilineans provides new insights into the reductive genome evolution of the xylem-limited Xanthomonadaceae.</title>
        <authorList>
            <person name="Pieretti I."/>
            <person name="Royer M."/>
            <person name="Barbe V."/>
            <person name="Carrere S."/>
            <person name="Koebnik R."/>
            <person name="Cociancich S."/>
            <person name="Couloux A."/>
            <person name="Darrasse A."/>
            <person name="Gouzy J."/>
            <person name="Jacques M.A."/>
            <person name="Lauber E."/>
            <person name="Manceau C."/>
            <person name="Mangenot S."/>
            <person name="Poussier S."/>
            <person name="Segurens B."/>
            <person name="Szurek B."/>
            <person name="Verdier V."/>
            <person name="Arlat M."/>
            <person name="Rott P."/>
        </authorList>
    </citation>
    <scope>NUCLEOTIDE SEQUENCE [LARGE SCALE GENOMIC DNA]</scope>
    <source>
        <strain evidence="7">GPE PC73 / CFBP 7063</strain>
    </source>
</reference>
<dbReference type="eggNOG" id="COG3555">
    <property type="taxonomic scope" value="Bacteria"/>
</dbReference>
<organism evidence="6 7">
    <name type="scientific">Xanthomonas albilineans (strain GPE PC73 / CFBP 7063)</name>
    <dbReference type="NCBI Taxonomy" id="380358"/>
    <lineage>
        <taxon>Bacteria</taxon>
        <taxon>Pseudomonadati</taxon>
        <taxon>Pseudomonadota</taxon>
        <taxon>Gammaproteobacteria</taxon>
        <taxon>Lysobacterales</taxon>
        <taxon>Lysobacteraceae</taxon>
        <taxon>Xanthomonas</taxon>
    </lineage>
</organism>
<dbReference type="PANTHER" id="PTHR46332:SF5">
    <property type="entry name" value="ASPARTATE BETA-HYDROXYLASE DOMAIN CONTAINING 2"/>
    <property type="match status" value="1"/>
</dbReference>
<feature type="transmembrane region" description="Helical" evidence="4">
    <location>
        <begin position="295"/>
        <end position="316"/>
    </location>
</feature>
<dbReference type="GeneID" id="57877414"/>
<dbReference type="KEGG" id="xal:XALC_2107"/>
<dbReference type="PANTHER" id="PTHR46332">
    <property type="entry name" value="ASPARTATE BETA-HYDROXYLASE DOMAIN-CONTAINING PROTEIN 2"/>
    <property type="match status" value="1"/>
</dbReference>
<proteinExistence type="inferred from homology"/>
<keyword evidence="4" id="KW-0812">Transmembrane</keyword>
<keyword evidence="4" id="KW-0472">Membrane</keyword>
<evidence type="ECO:0000313" key="7">
    <source>
        <dbReference type="Proteomes" id="UP000001890"/>
    </source>
</evidence>
<name>D2UEJ3_XANAP</name>
<sequence>MNISLIAGFLLILYAAGSISYVFAFRGKKRYSTFSQYMRKSWPIFAPFNCLLYMATRKHAKGPVIDASYLKNIALLRSQWHVIRAEAISLHQSGQLRETSQPGSAGFHDLGFRTFYKHGWMKFYLKWYGKTHRSAIRLCPETTRILEQLPWIHGAMFSILPPGAELSLHSDPLACSLRYHLGLKTPNSDNCKIIIDGRTMAWRDGQDFVFDETYPHSAINASDQDRVILMCDVERPMHLTGRLINHLYMLIARGMLVPNTSEDEKGAISRLFELIDPVRQAGTELKRRKRIIYKFIKHTLNFGLLGLLLYVTYLAMRSLEIAISAAFT</sequence>
<accession>D2UEJ3</accession>
<dbReference type="InterPro" id="IPR027443">
    <property type="entry name" value="IPNS-like_sf"/>
</dbReference>
<protein>
    <submittedName>
        <fullName evidence="6">Putative aspartyl/asparaginyl beta-hydroxylase protein</fullName>
    </submittedName>
</protein>
<keyword evidence="4" id="KW-1133">Transmembrane helix</keyword>
<keyword evidence="7" id="KW-1185">Reference proteome</keyword>
<dbReference type="Pfam" id="PF05118">
    <property type="entry name" value="Asp_Arg_Hydrox"/>
    <property type="match status" value="1"/>
</dbReference>
<dbReference type="AlphaFoldDB" id="D2UEJ3"/>
<dbReference type="InterPro" id="IPR051821">
    <property type="entry name" value="Asp/Asn_beta-hydroxylase"/>
</dbReference>